<dbReference type="PROSITE" id="PS00688">
    <property type="entry name" value="SIGMA54_INTERACT_3"/>
    <property type="match status" value="1"/>
</dbReference>
<dbReference type="CDD" id="cd00009">
    <property type="entry name" value="AAA"/>
    <property type="match status" value="1"/>
</dbReference>
<dbReference type="GO" id="GO:0005524">
    <property type="term" value="F:ATP binding"/>
    <property type="evidence" value="ECO:0007669"/>
    <property type="project" value="UniProtKB-KW"/>
</dbReference>
<dbReference type="InterPro" id="IPR011006">
    <property type="entry name" value="CheY-like_superfamily"/>
</dbReference>
<dbReference type="GO" id="GO:0006355">
    <property type="term" value="P:regulation of DNA-templated transcription"/>
    <property type="evidence" value="ECO:0007669"/>
    <property type="project" value="InterPro"/>
</dbReference>
<evidence type="ECO:0000256" key="9">
    <source>
        <dbReference type="PROSITE-ProRule" id="PRU00169"/>
    </source>
</evidence>
<keyword evidence="3" id="KW-0067">ATP-binding</keyword>
<evidence type="ECO:0000256" key="7">
    <source>
        <dbReference type="ARBA" id="ARBA00023159"/>
    </source>
</evidence>
<sequence length="507" mass="55953">MAEKPVVILIEDTPSLSMLYEQYLSDEDVDVRVAETGAKGLELIRQHPPAVLLLDIELPDMNGLEILRYMKSEQHPGAVVVITAHGSVNVAVEAMRAGAYDFIVKPFNANRLRVTVNNALERHKLSQLVETIQAGARSGYEGFIGRSLAMQAVYRIIDSASKSKATVFITGESGTGKEVCAQAIHKQSERKNGPFVAINCGAIPRELMESEIFGHKKGAFTGAVADRDGAASQAHQGTLFLDEIGEMPMDLQTKLLRFIQTGTFQKVGGSRLEKVDVRFVCATNRDVLAEVERGNFREDLYYRLHVIPIAMPPLRDRDEDVLEIAQSYLEEYAREEERQFIGFAPDVQAMIQAYSWPGNVRELQNIIRNVVVLNDGKRVTSDMLPAPLSRIVPEQGREIPQPTTSPMLPQPGFSRNSGSFHATPPPVPPADSRLATPATNSSDGKPKPLWQIEKEAIEAAIAQCGGNIPKAAEMLEIAPSTIYRKKASWEKQEKSATPVFTDSPWPR</sequence>
<evidence type="ECO:0000313" key="13">
    <source>
        <dbReference type="EMBL" id="RED49127.1"/>
    </source>
</evidence>
<evidence type="ECO:0000256" key="6">
    <source>
        <dbReference type="ARBA" id="ARBA00023125"/>
    </source>
</evidence>
<feature type="region of interest" description="Disordered" evidence="10">
    <location>
        <begin position="487"/>
        <end position="507"/>
    </location>
</feature>
<dbReference type="SUPFAM" id="SSF52540">
    <property type="entry name" value="P-loop containing nucleoside triphosphate hydrolases"/>
    <property type="match status" value="1"/>
</dbReference>
<dbReference type="EMBL" id="QRDW01000006">
    <property type="protein sequence ID" value="RED49127.1"/>
    <property type="molecule type" value="Genomic_DNA"/>
</dbReference>
<dbReference type="InterPro" id="IPR002197">
    <property type="entry name" value="HTH_Fis"/>
</dbReference>
<evidence type="ECO:0000256" key="3">
    <source>
        <dbReference type="ARBA" id="ARBA00022840"/>
    </source>
</evidence>
<dbReference type="FunFam" id="3.40.50.300:FF:000006">
    <property type="entry name" value="DNA-binding transcriptional regulator NtrC"/>
    <property type="match status" value="1"/>
</dbReference>
<dbReference type="PROSITE" id="PS50045">
    <property type="entry name" value="SIGMA54_INTERACT_4"/>
    <property type="match status" value="1"/>
</dbReference>
<keyword evidence="6 13" id="KW-0238">DNA-binding</keyword>
<feature type="compositionally biased region" description="Polar residues" evidence="10">
    <location>
        <begin position="401"/>
        <end position="420"/>
    </location>
</feature>
<name>A0A3D9HI08_9PROT</name>
<comment type="caution">
    <text evidence="13">The sequence shown here is derived from an EMBL/GenBank/DDBJ whole genome shotgun (WGS) entry which is preliminary data.</text>
</comment>
<keyword evidence="1 9" id="KW-0597">Phosphoprotein</keyword>
<dbReference type="GO" id="GO:0000160">
    <property type="term" value="P:phosphorelay signal transduction system"/>
    <property type="evidence" value="ECO:0007669"/>
    <property type="project" value="UniProtKB-KW"/>
</dbReference>
<evidence type="ECO:0000256" key="4">
    <source>
        <dbReference type="ARBA" id="ARBA00023012"/>
    </source>
</evidence>
<dbReference type="Pfam" id="PF00158">
    <property type="entry name" value="Sigma54_activat"/>
    <property type="match status" value="1"/>
</dbReference>
<dbReference type="InterPro" id="IPR003593">
    <property type="entry name" value="AAA+_ATPase"/>
</dbReference>
<dbReference type="PANTHER" id="PTHR32071:SF117">
    <property type="entry name" value="PTS-DEPENDENT DIHYDROXYACETONE KINASE OPERON REGULATORY PROTEIN-RELATED"/>
    <property type="match status" value="1"/>
</dbReference>
<dbReference type="Gene3D" id="3.40.50.300">
    <property type="entry name" value="P-loop containing nucleotide triphosphate hydrolases"/>
    <property type="match status" value="1"/>
</dbReference>
<dbReference type="SUPFAM" id="SSF46689">
    <property type="entry name" value="Homeodomain-like"/>
    <property type="match status" value="1"/>
</dbReference>
<feature type="domain" description="Sigma-54 factor interaction" evidence="11">
    <location>
        <begin position="143"/>
        <end position="372"/>
    </location>
</feature>
<dbReference type="InterPro" id="IPR027417">
    <property type="entry name" value="P-loop_NTPase"/>
</dbReference>
<dbReference type="Gene3D" id="1.10.8.60">
    <property type="match status" value="1"/>
</dbReference>
<keyword evidence="2" id="KW-0547">Nucleotide-binding</keyword>
<dbReference type="CDD" id="cd17572">
    <property type="entry name" value="REC_NtrC1-like"/>
    <property type="match status" value="1"/>
</dbReference>
<dbReference type="SUPFAM" id="SSF52172">
    <property type="entry name" value="CheY-like"/>
    <property type="match status" value="1"/>
</dbReference>
<organism evidence="13 14">
    <name type="scientific">Aestuariispira insulae</name>
    <dbReference type="NCBI Taxonomy" id="1461337"/>
    <lineage>
        <taxon>Bacteria</taxon>
        <taxon>Pseudomonadati</taxon>
        <taxon>Pseudomonadota</taxon>
        <taxon>Alphaproteobacteria</taxon>
        <taxon>Rhodospirillales</taxon>
        <taxon>Kiloniellaceae</taxon>
        <taxon>Aestuariispira</taxon>
    </lineage>
</organism>
<reference evidence="13 14" key="1">
    <citation type="submission" date="2018-07" db="EMBL/GenBank/DDBJ databases">
        <title>Genomic Encyclopedia of Type Strains, Phase III (KMG-III): the genomes of soil and plant-associated and newly described type strains.</title>
        <authorList>
            <person name="Whitman W."/>
        </authorList>
    </citation>
    <scope>NUCLEOTIDE SEQUENCE [LARGE SCALE GENOMIC DNA]</scope>
    <source>
        <strain evidence="13 14">CECT 8488</strain>
    </source>
</reference>
<dbReference type="FunFam" id="1.10.8.60:FF:000120">
    <property type="entry name" value="Sigma-54-dependent Fis family transcriptional regulator"/>
    <property type="match status" value="1"/>
</dbReference>
<dbReference type="Gene3D" id="1.10.10.60">
    <property type="entry name" value="Homeodomain-like"/>
    <property type="match status" value="1"/>
</dbReference>
<dbReference type="PANTHER" id="PTHR32071">
    <property type="entry name" value="TRANSCRIPTIONAL REGULATORY PROTEIN"/>
    <property type="match status" value="1"/>
</dbReference>
<keyword evidence="14" id="KW-1185">Reference proteome</keyword>
<dbReference type="OrthoDB" id="9770562at2"/>
<dbReference type="Pfam" id="PF25601">
    <property type="entry name" value="AAA_lid_14"/>
    <property type="match status" value="1"/>
</dbReference>
<keyword evidence="7" id="KW-0010">Activator</keyword>
<dbReference type="InterPro" id="IPR002078">
    <property type="entry name" value="Sigma_54_int"/>
</dbReference>
<dbReference type="Proteomes" id="UP000256845">
    <property type="component" value="Unassembled WGS sequence"/>
</dbReference>
<dbReference type="Pfam" id="PF02954">
    <property type="entry name" value="HTH_8"/>
    <property type="match status" value="1"/>
</dbReference>
<evidence type="ECO:0000256" key="8">
    <source>
        <dbReference type="ARBA" id="ARBA00023163"/>
    </source>
</evidence>
<dbReference type="Pfam" id="PF00072">
    <property type="entry name" value="Response_reg"/>
    <property type="match status" value="1"/>
</dbReference>
<dbReference type="SMART" id="SM00382">
    <property type="entry name" value="AAA"/>
    <property type="match status" value="1"/>
</dbReference>
<evidence type="ECO:0000256" key="2">
    <source>
        <dbReference type="ARBA" id="ARBA00022741"/>
    </source>
</evidence>
<protein>
    <submittedName>
        <fullName evidence="13">DNA-binding NtrC family response regulator</fullName>
    </submittedName>
</protein>
<evidence type="ECO:0000256" key="5">
    <source>
        <dbReference type="ARBA" id="ARBA00023015"/>
    </source>
</evidence>
<feature type="region of interest" description="Disordered" evidence="10">
    <location>
        <begin position="391"/>
        <end position="447"/>
    </location>
</feature>
<proteinExistence type="predicted"/>
<dbReference type="AlphaFoldDB" id="A0A3D9HI08"/>
<dbReference type="InterPro" id="IPR009057">
    <property type="entry name" value="Homeodomain-like_sf"/>
</dbReference>
<dbReference type="Gene3D" id="3.40.50.2300">
    <property type="match status" value="1"/>
</dbReference>
<gene>
    <name evidence="13" type="ORF">DFP90_106104</name>
</gene>
<dbReference type="PROSITE" id="PS50110">
    <property type="entry name" value="RESPONSE_REGULATORY"/>
    <property type="match status" value="1"/>
</dbReference>
<dbReference type="SMART" id="SM00448">
    <property type="entry name" value="REC"/>
    <property type="match status" value="1"/>
</dbReference>
<dbReference type="InterPro" id="IPR058031">
    <property type="entry name" value="AAA_lid_NorR"/>
</dbReference>
<evidence type="ECO:0000259" key="11">
    <source>
        <dbReference type="PROSITE" id="PS50045"/>
    </source>
</evidence>
<feature type="modified residue" description="4-aspartylphosphate" evidence="9">
    <location>
        <position position="55"/>
    </location>
</feature>
<dbReference type="RefSeq" id="WP_115937443.1">
    <property type="nucleotide sequence ID" value="NZ_QRDW01000006.1"/>
</dbReference>
<dbReference type="InterPro" id="IPR025944">
    <property type="entry name" value="Sigma_54_int_dom_CS"/>
</dbReference>
<evidence type="ECO:0000256" key="1">
    <source>
        <dbReference type="ARBA" id="ARBA00022553"/>
    </source>
</evidence>
<keyword evidence="8" id="KW-0804">Transcription</keyword>
<keyword evidence="4" id="KW-0902">Two-component regulatory system</keyword>
<feature type="domain" description="Response regulatory" evidence="12">
    <location>
        <begin position="6"/>
        <end position="120"/>
    </location>
</feature>
<evidence type="ECO:0000256" key="10">
    <source>
        <dbReference type="SAM" id="MobiDB-lite"/>
    </source>
</evidence>
<accession>A0A3D9HI08</accession>
<dbReference type="GO" id="GO:0043565">
    <property type="term" value="F:sequence-specific DNA binding"/>
    <property type="evidence" value="ECO:0007669"/>
    <property type="project" value="InterPro"/>
</dbReference>
<evidence type="ECO:0000259" key="12">
    <source>
        <dbReference type="PROSITE" id="PS50110"/>
    </source>
</evidence>
<dbReference type="InterPro" id="IPR001789">
    <property type="entry name" value="Sig_transdc_resp-reg_receiver"/>
</dbReference>
<evidence type="ECO:0000313" key="14">
    <source>
        <dbReference type="Proteomes" id="UP000256845"/>
    </source>
</evidence>
<keyword evidence="5" id="KW-0805">Transcription regulation</keyword>